<gene>
    <name evidence="1" type="ORF">FIBSPDRAFT_875366</name>
</gene>
<evidence type="ECO:0000313" key="1">
    <source>
        <dbReference type="EMBL" id="KZP07534.1"/>
    </source>
</evidence>
<dbReference type="Proteomes" id="UP000076532">
    <property type="component" value="Unassembled WGS sequence"/>
</dbReference>
<organism evidence="1 2">
    <name type="scientific">Athelia psychrophila</name>
    <dbReference type="NCBI Taxonomy" id="1759441"/>
    <lineage>
        <taxon>Eukaryota</taxon>
        <taxon>Fungi</taxon>
        <taxon>Dikarya</taxon>
        <taxon>Basidiomycota</taxon>
        <taxon>Agaricomycotina</taxon>
        <taxon>Agaricomycetes</taxon>
        <taxon>Agaricomycetidae</taxon>
        <taxon>Atheliales</taxon>
        <taxon>Atheliaceae</taxon>
        <taxon>Athelia</taxon>
    </lineage>
</organism>
<proteinExistence type="predicted"/>
<evidence type="ECO:0000313" key="2">
    <source>
        <dbReference type="Proteomes" id="UP000076532"/>
    </source>
</evidence>
<keyword evidence="2" id="KW-1185">Reference proteome</keyword>
<protein>
    <submittedName>
        <fullName evidence="1">Uncharacterized protein</fullName>
    </submittedName>
</protein>
<accession>A0A167XSZ2</accession>
<dbReference type="AlphaFoldDB" id="A0A167XSZ2"/>
<sequence length="71" mass="7639">MSIDTRSRGDHFSYSLPSSSLLASVASRGTVENALCQGHGLSSRVRSPRASRPAWAISAPSPHAFRCVFHI</sequence>
<reference evidence="1 2" key="1">
    <citation type="journal article" date="2016" name="Mol. Biol. Evol.">
        <title>Comparative Genomics of Early-Diverging Mushroom-Forming Fungi Provides Insights into the Origins of Lignocellulose Decay Capabilities.</title>
        <authorList>
            <person name="Nagy L.G."/>
            <person name="Riley R."/>
            <person name="Tritt A."/>
            <person name="Adam C."/>
            <person name="Daum C."/>
            <person name="Floudas D."/>
            <person name="Sun H."/>
            <person name="Yadav J.S."/>
            <person name="Pangilinan J."/>
            <person name="Larsson K.H."/>
            <person name="Matsuura K."/>
            <person name="Barry K."/>
            <person name="Labutti K."/>
            <person name="Kuo R."/>
            <person name="Ohm R.A."/>
            <person name="Bhattacharya S.S."/>
            <person name="Shirouzu T."/>
            <person name="Yoshinaga Y."/>
            <person name="Martin F.M."/>
            <person name="Grigoriev I.V."/>
            <person name="Hibbett D.S."/>
        </authorList>
    </citation>
    <scope>NUCLEOTIDE SEQUENCE [LARGE SCALE GENOMIC DNA]</scope>
    <source>
        <strain evidence="1 2">CBS 109695</strain>
    </source>
</reference>
<dbReference type="EMBL" id="KV417747">
    <property type="protein sequence ID" value="KZP07534.1"/>
    <property type="molecule type" value="Genomic_DNA"/>
</dbReference>
<name>A0A167XSZ2_9AGAM</name>